<organism evidence="1">
    <name type="scientific">Rhizophora mucronata</name>
    <name type="common">Asiatic mangrove</name>
    <dbReference type="NCBI Taxonomy" id="61149"/>
    <lineage>
        <taxon>Eukaryota</taxon>
        <taxon>Viridiplantae</taxon>
        <taxon>Streptophyta</taxon>
        <taxon>Embryophyta</taxon>
        <taxon>Tracheophyta</taxon>
        <taxon>Spermatophyta</taxon>
        <taxon>Magnoliopsida</taxon>
        <taxon>eudicotyledons</taxon>
        <taxon>Gunneridae</taxon>
        <taxon>Pentapetalae</taxon>
        <taxon>rosids</taxon>
        <taxon>fabids</taxon>
        <taxon>Malpighiales</taxon>
        <taxon>Rhizophoraceae</taxon>
        <taxon>Rhizophora</taxon>
    </lineage>
</organism>
<reference evidence="1" key="1">
    <citation type="submission" date="2018-02" db="EMBL/GenBank/DDBJ databases">
        <title>Rhizophora mucronata_Transcriptome.</title>
        <authorList>
            <person name="Meera S.P."/>
            <person name="Sreeshan A."/>
            <person name="Augustine A."/>
        </authorList>
    </citation>
    <scope>NUCLEOTIDE SEQUENCE</scope>
    <source>
        <tissue evidence="1">Leaf</tissue>
    </source>
</reference>
<dbReference type="AlphaFoldDB" id="A0A2P2JB65"/>
<accession>A0A2P2JB65</accession>
<sequence length="73" mass="8577">MSALSFVGHFLARSLQHLMRRACSSIQFKASCLLAYEEKGRRIQPFPSLIRAQLDKDFDVDERESIFFRYPHN</sequence>
<protein>
    <submittedName>
        <fullName evidence="1">Orf108b protein</fullName>
    </submittedName>
</protein>
<dbReference type="EMBL" id="GGEC01010225">
    <property type="protein sequence ID" value="MBW90708.1"/>
    <property type="molecule type" value="Transcribed_RNA"/>
</dbReference>
<evidence type="ECO:0000313" key="1">
    <source>
        <dbReference type="EMBL" id="MBW90708.1"/>
    </source>
</evidence>
<proteinExistence type="predicted"/>
<name>A0A2P2JB65_RHIMU</name>